<protein>
    <recommendedName>
        <fullName evidence="3">Glycosyltransferase</fullName>
    </recommendedName>
</protein>
<comment type="caution">
    <text evidence="1">The sequence shown here is derived from an EMBL/GenBank/DDBJ whole genome shotgun (WGS) entry which is preliminary data.</text>
</comment>
<evidence type="ECO:0000313" key="1">
    <source>
        <dbReference type="EMBL" id="KAK3008308.1"/>
    </source>
</evidence>
<dbReference type="Gene3D" id="3.40.50.2000">
    <property type="entry name" value="Glycogen Phosphorylase B"/>
    <property type="match status" value="1"/>
</dbReference>
<organism evidence="1 2">
    <name type="scientific">Escallonia herrerae</name>
    <dbReference type="NCBI Taxonomy" id="1293975"/>
    <lineage>
        <taxon>Eukaryota</taxon>
        <taxon>Viridiplantae</taxon>
        <taxon>Streptophyta</taxon>
        <taxon>Embryophyta</taxon>
        <taxon>Tracheophyta</taxon>
        <taxon>Spermatophyta</taxon>
        <taxon>Magnoliopsida</taxon>
        <taxon>eudicotyledons</taxon>
        <taxon>Gunneridae</taxon>
        <taxon>Pentapetalae</taxon>
        <taxon>asterids</taxon>
        <taxon>campanulids</taxon>
        <taxon>Escalloniales</taxon>
        <taxon>Escalloniaceae</taxon>
        <taxon>Escallonia</taxon>
    </lineage>
</organism>
<dbReference type="AlphaFoldDB" id="A0AA89ANH0"/>
<accession>A0AA89ANH0</accession>
<keyword evidence="2" id="KW-1185">Reference proteome</keyword>
<dbReference type="Proteomes" id="UP001188597">
    <property type="component" value="Unassembled WGS sequence"/>
</dbReference>
<gene>
    <name evidence="1" type="ORF">RJ639_013572</name>
</gene>
<evidence type="ECO:0008006" key="3">
    <source>
        <dbReference type="Google" id="ProtNLM"/>
    </source>
</evidence>
<evidence type="ECO:0000313" key="2">
    <source>
        <dbReference type="Proteomes" id="UP001188597"/>
    </source>
</evidence>
<feature type="non-terminal residue" evidence="1">
    <location>
        <position position="1"/>
    </location>
</feature>
<dbReference type="EMBL" id="JAVXUP010001766">
    <property type="protein sequence ID" value="KAK3008308.1"/>
    <property type="molecule type" value="Genomic_DNA"/>
</dbReference>
<proteinExistence type="predicted"/>
<name>A0AA89ANH0_9ASTE</name>
<sequence>FTALRKFGYFDCPYVVEERKPYLECDSAKSNLSGLPPNQEIQHRRPLVRRNASKEKWNLVVVASECTPESSFATMEQIPHIVIVISPAMGHIIPLVEFAKRLILHDDFSLTFLIPTYGPLQTL</sequence>
<dbReference type="SUPFAM" id="SSF53756">
    <property type="entry name" value="UDP-Glycosyltransferase/glycogen phosphorylase"/>
    <property type="match status" value="1"/>
</dbReference>
<reference evidence="1" key="1">
    <citation type="submission" date="2022-12" db="EMBL/GenBank/DDBJ databases">
        <title>Draft genome assemblies for two species of Escallonia (Escalloniales).</title>
        <authorList>
            <person name="Chanderbali A."/>
            <person name="Dervinis C."/>
            <person name="Anghel I."/>
            <person name="Soltis D."/>
            <person name="Soltis P."/>
            <person name="Zapata F."/>
        </authorList>
    </citation>
    <scope>NUCLEOTIDE SEQUENCE</scope>
    <source>
        <strain evidence="1">UCBG64.0493</strain>
        <tissue evidence="1">Leaf</tissue>
    </source>
</reference>